<dbReference type="Gene3D" id="1.10.630.10">
    <property type="entry name" value="Cytochrome P450"/>
    <property type="match status" value="1"/>
</dbReference>
<dbReference type="STRING" id="554155.C5G0R0"/>
<sequence length="508" mass="58774">MFSPLAFIGLCLIICYFAPRFFHRRPPLPPGPPSLPVIGNLHQIPKNFRWKKYKEWHDKYGPILTVKCGLRTVILLGSYQSARDLLDKRGSIYSSRPHYVGLGDYGFNGDSTTFLPYGQRWKQRNRLQMTLVNSSMAKRYRVLQDVESKQLLHKILLDGSQFMDLFDLYQANLLLVLMYGRRITDLGERYPPGYIENLMDVEKALQDNHVIEPYPWLVYVLNFFGGWKARSQKTNKEQYQVLKRLTDAALESGSWNWSKAMIEGKEGYKVGREEVLWTISSLFEAGHAVGMSLSVFVMAAVLHPDAVKKAQEELDRVVGFDRLPTFDDMPNLPYVNAFIAEFQRWRPIAVTGMPHEVIQDDEYMGYRIPKGTPVATNHWSLEHDEETFGDPSNFRPQRWIDDPELPACTFGFGRRACPGQYIARDSLFSVVSRMLWAFNFNHVYDENGMKKEIDPDNMSQSQDSQPMPFEAAFDIRSPRHQEIIEHESMTCEKDLDVILNEIKPSDKY</sequence>
<keyword evidence="5 9" id="KW-0560">Oxidoreductase</keyword>
<dbReference type="Proteomes" id="UP000002035">
    <property type="component" value="Unassembled WGS sequence"/>
</dbReference>
<evidence type="ECO:0000313" key="11">
    <source>
        <dbReference type="Proteomes" id="UP000002035"/>
    </source>
</evidence>
<comment type="cofactor">
    <cofactor evidence="1 8">
        <name>heme</name>
        <dbReference type="ChEBI" id="CHEBI:30413"/>
    </cofactor>
</comment>
<keyword evidence="11" id="KW-1185">Reference proteome</keyword>
<evidence type="ECO:0000256" key="3">
    <source>
        <dbReference type="ARBA" id="ARBA00022617"/>
    </source>
</evidence>
<protein>
    <submittedName>
        <fullName evidence="10">Cytochrome P450 2C38</fullName>
    </submittedName>
</protein>
<dbReference type="eggNOG" id="KOG0156">
    <property type="taxonomic scope" value="Eukaryota"/>
</dbReference>
<keyword evidence="3 8" id="KW-0349">Heme</keyword>
<evidence type="ECO:0000256" key="1">
    <source>
        <dbReference type="ARBA" id="ARBA00001971"/>
    </source>
</evidence>
<dbReference type="GO" id="GO:0016705">
    <property type="term" value="F:oxidoreductase activity, acting on paired donors, with incorporation or reduction of molecular oxygen"/>
    <property type="evidence" value="ECO:0007669"/>
    <property type="project" value="InterPro"/>
</dbReference>
<name>C5G0R0_ARTOC</name>
<dbReference type="OrthoDB" id="1470350at2759"/>
<dbReference type="GO" id="GO:0005506">
    <property type="term" value="F:iron ion binding"/>
    <property type="evidence" value="ECO:0007669"/>
    <property type="project" value="InterPro"/>
</dbReference>
<accession>C5G0R0</accession>
<dbReference type="GO" id="GO:0020037">
    <property type="term" value="F:heme binding"/>
    <property type="evidence" value="ECO:0007669"/>
    <property type="project" value="InterPro"/>
</dbReference>
<dbReference type="EMBL" id="DS995709">
    <property type="protein sequence ID" value="EEQ35713.1"/>
    <property type="molecule type" value="Genomic_DNA"/>
</dbReference>
<gene>
    <name evidence="10" type="ORF">MCYG_08532</name>
</gene>
<dbReference type="RefSeq" id="XP_002842701.1">
    <property type="nucleotide sequence ID" value="XM_002842655.1"/>
</dbReference>
<keyword evidence="7 9" id="KW-0503">Monooxygenase</keyword>
<dbReference type="InterPro" id="IPR001128">
    <property type="entry name" value="Cyt_P450"/>
</dbReference>
<dbReference type="Pfam" id="PF00067">
    <property type="entry name" value="p450"/>
    <property type="match status" value="1"/>
</dbReference>
<feature type="binding site" description="axial binding residue" evidence="8">
    <location>
        <position position="417"/>
    </location>
    <ligand>
        <name>heme</name>
        <dbReference type="ChEBI" id="CHEBI:30413"/>
    </ligand>
    <ligandPart>
        <name>Fe</name>
        <dbReference type="ChEBI" id="CHEBI:18248"/>
    </ligandPart>
</feature>
<dbReference type="SUPFAM" id="SSF48264">
    <property type="entry name" value="Cytochrome P450"/>
    <property type="match status" value="1"/>
</dbReference>
<dbReference type="GO" id="GO:0004497">
    <property type="term" value="F:monooxygenase activity"/>
    <property type="evidence" value="ECO:0007669"/>
    <property type="project" value="UniProtKB-KW"/>
</dbReference>
<organism evidence="10 11">
    <name type="scientific">Arthroderma otae (strain ATCC MYA-4605 / CBS 113480)</name>
    <name type="common">Microsporum canis</name>
    <dbReference type="NCBI Taxonomy" id="554155"/>
    <lineage>
        <taxon>Eukaryota</taxon>
        <taxon>Fungi</taxon>
        <taxon>Dikarya</taxon>
        <taxon>Ascomycota</taxon>
        <taxon>Pezizomycotina</taxon>
        <taxon>Eurotiomycetes</taxon>
        <taxon>Eurotiomycetidae</taxon>
        <taxon>Onygenales</taxon>
        <taxon>Arthrodermataceae</taxon>
        <taxon>Microsporum</taxon>
    </lineage>
</organism>
<dbReference type="PANTHER" id="PTHR46300">
    <property type="entry name" value="P450, PUTATIVE (EUROFUNG)-RELATED-RELATED"/>
    <property type="match status" value="1"/>
</dbReference>
<evidence type="ECO:0000256" key="2">
    <source>
        <dbReference type="ARBA" id="ARBA00010617"/>
    </source>
</evidence>
<evidence type="ECO:0000256" key="8">
    <source>
        <dbReference type="PIRSR" id="PIRSR602401-1"/>
    </source>
</evidence>
<keyword evidence="6 8" id="KW-0408">Iron</keyword>
<dbReference type="CDD" id="cd11065">
    <property type="entry name" value="CYP64-like"/>
    <property type="match status" value="1"/>
</dbReference>
<evidence type="ECO:0000256" key="5">
    <source>
        <dbReference type="ARBA" id="ARBA00023002"/>
    </source>
</evidence>
<dbReference type="PROSITE" id="PS00086">
    <property type="entry name" value="CYTOCHROME_P450"/>
    <property type="match status" value="1"/>
</dbReference>
<keyword evidence="4 8" id="KW-0479">Metal-binding</keyword>
<dbReference type="GeneID" id="9223913"/>
<evidence type="ECO:0000256" key="7">
    <source>
        <dbReference type="ARBA" id="ARBA00023033"/>
    </source>
</evidence>
<evidence type="ECO:0000256" key="9">
    <source>
        <dbReference type="RuleBase" id="RU000461"/>
    </source>
</evidence>
<evidence type="ECO:0000256" key="4">
    <source>
        <dbReference type="ARBA" id="ARBA00022723"/>
    </source>
</evidence>
<evidence type="ECO:0000256" key="6">
    <source>
        <dbReference type="ARBA" id="ARBA00023004"/>
    </source>
</evidence>
<dbReference type="AlphaFoldDB" id="C5G0R0"/>
<dbReference type="PRINTS" id="PR00463">
    <property type="entry name" value="EP450I"/>
</dbReference>
<dbReference type="InterPro" id="IPR050364">
    <property type="entry name" value="Cytochrome_P450_fung"/>
</dbReference>
<dbReference type="PANTHER" id="PTHR46300:SF1">
    <property type="entry name" value="P450, PUTATIVE (EUROFUNG)-RELATED"/>
    <property type="match status" value="1"/>
</dbReference>
<dbReference type="OMA" id="YVNAFIA"/>
<dbReference type="HOGENOM" id="CLU_001570_2_1_1"/>
<dbReference type="InterPro" id="IPR036396">
    <property type="entry name" value="Cyt_P450_sf"/>
</dbReference>
<reference evidence="11" key="1">
    <citation type="journal article" date="2012" name="MBio">
        <title>Comparative genome analysis of Trichophyton rubrum and related dermatophytes reveals candidate genes involved in infection.</title>
        <authorList>
            <person name="Martinez D.A."/>
            <person name="Oliver B.G."/>
            <person name="Graeser Y."/>
            <person name="Goldberg J.M."/>
            <person name="Li W."/>
            <person name="Martinez-Rossi N.M."/>
            <person name="Monod M."/>
            <person name="Shelest E."/>
            <person name="Barton R.C."/>
            <person name="Birch E."/>
            <person name="Brakhage A.A."/>
            <person name="Chen Z."/>
            <person name="Gurr S.J."/>
            <person name="Heiman D."/>
            <person name="Heitman J."/>
            <person name="Kosti I."/>
            <person name="Rossi A."/>
            <person name="Saif S."/>
            <person name="Samalova M."/>
            <person name="Saunders C.W."/>
            <person name="Shea T."/>
            <person name="Summerbell R.C."/>
            <person name="Xu J."/>
            <person name="Young S."/>
            <person name="Zeng Q."/>
            <person name="Birren B.W."/>
            <person name="Cuomo C.A."/>
            <person name="White T.C."/>
        </authorList>
    </citation>
    <scope>NUCLEOTIDE SEQUENCE [LARGE SCALE GENOMIC DNA]</scope>
    <source>
        <strain evidence="11">ATCC MYA-4605 / CBS 113480</strain>
    </source>
</reference>
<dbReference type="InterPro" id="IPR002401">
    <property type="entry name" value="Cyt_P450_E_grp-I"/>
</dbReference>
<dbReference type="InterPro" id="IPR017972">
    <property type="entry name" value="Cyt_P450_CS"/>
</dbReference>
<proteinExistence type="inferred from homology"/>
<dbReference type="PRINTS" id="PR00385">
    <property type="entry name" value="P450"/>
</dbReference>
<comment type="similarity">
    <text evidence="2 9">Belongs to the cytochrome P450 family.</text>
</comment>
<dbReference type="VEuPathDB" id="FungiDB:MCYG_08532"/>
<evidence type="ECO:0000313" key="10">
    <source>
        <dbReference type="EMBL" id="EEQ35713.1"/>
    </source>
</evidence>